<dbReference type="Gene3D" id="3.50.30.50">
    <property type="entry name" value="Putative cyclase"/>
    <property type="match status" value="1"/>
</dbReference>
<comment type="caution">
    <text evidence="1">The sequence shown here is derived from an EMBL/GenBank/DDBJ whole genome shotgun (WGS) entry which is preliminary data.</text>
</comment>
<accession>A0A101ERA1</accession>
<gene>
    <name evidence="1" type="ORF">XD57_0743</name>
</gene>
<protein>
    <submittedName>
        <fullName evidence="1">Cyclase family protein</fullName>
    </submittedName>
</protein>
<name>A0A101ERA1_9THEM</name>
<dbReference type="PANTHER" id="PTHR31118">
    <property type="entry name" value="CYCLASE-LIKE PROTEIN 2"/>
    <property type="match status" value="1"/>
</dbReference>
<sequence length="227" mass="26224">MTDVFIELSYPIEERMLTYPDNPPDYFEPKSRIEQGDAANTMMIHHFSHTGTHVDAPYHFCEEGWTLDQIPLEYFIFEKPLLVDREKKPMELFTIEDIEELDLNGVDLLMFRSGFAKLRRTDPATYRYMFPGISKELARFLRESVPSLKAVMLDFLSADPIVLGEKENYPAHRWLLSKKFSSKRPIIIFEDVNLEPVAGKKIKRVIALPLRFKGLDGGPVSVLAEVE</sequence>
<dbReference type="InterPro" id="IPR007325">
    <property type="entry name" value="KFase/CYL"/>
</dbReference>
<dbReference type="PANTHER" id="PTHR31118:SF32">
    <property type="entry name" value="KYNURENINE FORMAMIDASE"/>
    <property type="match status" value="1"/>
</dbReference>
<organism evidence="1 2">
    <name type="scientific">Thermotoga petrophila</name>
    <dbReference type="NCBI Taxonomy" id="93929"/>
    <lineage>
        <taxon>Bacteria</taxon>
        <taxon>Thermotogati</taxon>
        <taxon>Thermotogota</taxon>
        <taxon>Thermotogae</taxon>
        <taxon>Thermotogales</taxon>
        <taxon>Thermotogaceae</taxon>
        <taxon>Thermotoga</taxon>
    </lineage>
</organism>
<dbReference type="AlphaFoldDB" id="A0A101ERA1"/>
<dbReference type="InterPro" id="IPR037175">
    <property type="entry name" value="KFase_sf"/>
</dbReference>
<reference evidence="1 2" key="1">
    <citation type="journal article" date="2015" name="MBio">
        <title>Genome-Resolved Metagenomic Analysis Reveals Roles for Candidate Phyla and Other Microbial Community Members in Biogeochemical Transformations in Oil Reservoirs.</title>
        <authorList>
            <person name="Hu P."/>
            <person name="Tom L."/>
            <person name="Singh A."/>
            <person name="Thomas B.C."/>
            <person name="Baker B.J."/>
            <person name="Piceno Y.M."/>
            <person name="Andersen G.L."/>
            <person name="Banfield J.F."/>
        </authorList>
    </citation>
    <scope>NUCLEOTIDE SEQUENCE [LARGE SCALE GENOMIC DNA]</scope>
    <source>
        <strain evidence="1">46_26</strain>
    </source>
</reference>
<dbReference type="EMBL" id="LGFG01000046">
    <property type="protein sequence ID" value="KUK23160.1"/>
    <property type="molecule type" value="Genomic_DNA"/>
</dbReference>
<dbReference type="Pfam" id="PF04199">
    <property type="entry name" value="Cyclase"/>
    <property type="match status" value="1"/>
</dbReference>
<evidence type="ECO:0000313" key="1">
    <source>
        <dbReference type="EMBL" id="KUK23160.1"/>
    </source>
</evidence>
<evidence type="ECO:0000313" key="2">
    <source>
        <dbReference type="Proteomes" id="UP000058636"/>
    </source>
</evidence>
<dbReference type="GO" id="GO:0004061">
    <property type="term" value="F:arylformamidase activity"/>
    <property type="evidence" value="ECO:0007669"/>
    <property type="project" value="InterPro"/>
</dbReference>
<proteinExistence type="predicted"/>
<dbReference type="Proteomes" id="UP000058636">
    <property type="component" value="Unassembled WGS sequence"/>
</dbReference>
<dbReference type="PATRIC" id="fig|93930.3.peg.1595"/>
<dbReference type="GO" id="GO:0019441">
    <property type="term" value="P:L-tryptophan catabolic process to kynurenine"/>
    <property type="evidence" value="ECO:0007669"/>
    <property type="project" value="InterPro"/>
</dbReference>
<dbReference type="SUPFAM" id="SSF102198">
    <property type="entry name" value="Putative cyclase"/>
    <property type="match status" value="1"/>
</dbReference>